<dbReference type="PANTHER" id="PTHR46889">
    <property type="entry name" value="TRANSPOSASE INSF FOR INSERTION SEQUENCE IS3B-RELATED"/>
    <property type="match status" value="1"/>
</dbReference>
<dbReference type="InterPro" id="IPR050900">
    <property type="entry name" value="Transposase_IS3/IS150/IS904"/>
</dbReference>
<dbReference type="EMBL" id="JABBGH010000004">
    <property type="protein sequence ID" value="NML67958.1"/>
    <property type="molecule type" value="Genomic_DNA"/>
</dbReference>
<gene>
    <name evidence="2" type="ORF">HHL22_22385</name>
</gene>
<accession>A0A7Y0AIF1</accession>
<sequence length="74" mass="7747">MSWHLAAQMPTGLVLTALEPALTLRRPALGLIIHADRGSQYTSGACRQRIADAGAVASYARPSNTSDNAQAKVG</sequence>
<evidence type="ECO:0000313" key="3">
    <source>
        <dbReference type="Proteomes" id="UP000559626"/>
    </source>
</evidence>
<evidence type="ECO:0000259" key="1">
    <source>
        <dbReference type="Pfam" id="PF00665"/>
    </source>
</evidence>
<proteinExistence type="predicted"/>
<feature type="domain" description="Integrase catalytic" evidence="1">
    <location>
        <begin position="2"/>
        <end position="64"/>
    </location>
</feature>
<name>A0A7Y0AIF1_9BACT</name>
<dbReference type="Proteomes" id="UP000559626">
    <property type="component" value="Unassembled WGS sequence"/>
</dbReference>
<keyword evidence="3" id="KW-1185">Reference proteome</keyword>
<comment type="caution">
    <text evidence="2">The sequence shown here is derived from an EMBL/GenBank/DDBJ whole genome shotgun (WGS) entry which is preliminary data.</text>
</comment>
<organism evidence="2 3">
    <name type="scientific">Hymenobacter polaris</name>
    <dbReference type="NCBI Taxonomy" id="2682546"/>
    <lineage>
        <taxon>Bacteria</taxon>
        <taxon>Pseudomonadati</taxon>
        <taxon>Bacteroidota</taxon>
        <taxon>Cytophagia</taxon>
        <taxon>Cytophagales</taxon>
        <taxon>Hymenobacteraceae</taxon>
        <taxon>Hymenobacter</taxon>
    </lineage>
</organism>
<dbReference type="InterPro" id="IPR012337">
    <property type="entry name" value="RNaseH-like_sf"/>
</dbReference>
<dbReference type="AlphaFoldDB" id="A0A7Y0AIF1"/>
<dbReference type="SUPFAM" id="SSF53098">
    <property type="entry name" value="Ribonuclease H-like"/>
    <property type="match status" value="1"/>
</dbReference>
<dbReference type="PANTHER" id="PTHR46889:SF4">
    <property type="entry name" value="TRANSPOSASE INSO FOR INSERTION SEQUENCE ELEMENT IS911B-RELATED"/>
    <property type="match status" value="1"/>
</dbReference>
<dbReference type="Pfam" id="PF00665">
    <property type="entry name" value="rve"/>
    <property type="match status" value="1"/>
</dbReference>
<evidence type="ECO:0000313" key="2">
    <source>
        <dbReference type="EMBL" id="NML67958.1"/>
    </source>
</evidence>
<reference evidence="2 3" key="1">
    <citation type="submission" date="2020-04" db="EMBL/GenBank/DDBJ databases">
        <title>Hymenobacter polaris sp. nov., isolated from Arctic soil.</title>
        <authorList>
            <person name="Dahal R.H."/>
        </authorList>
    </citation>
    <scope>NUCLEOTIDE SEQUENCE [LARGE SCALE GENOMIC DNA]</scope>
    <source>
        <strain evidence="2 3">RP-2-7</strain>
    </source>
</reference>
<dbReference type="GO" id="GO:0015074">
    <property type="term" value="P:DNA integration"/>
    <property type="evidence" value="ECO:0007669"/>
    <property type="project" value="InterPro"/>
</dbReference>
<protein>
    <recommendedName>
        <fullName evidence="1">Integrase catalytic domain-containing protein</fullName>
    </recommendedName>
</protein>
<dbReference type="InterPro" id="IPR001584">
    <property type="entry name" value="Integrase_cat-core"/>
</dbReference>